<dbReference type="SUPFAM" id="SSF54373">
    <property type="entry name" value="FAD-linked reductases, C-terminal domain"/>
    <property type="match status" value="1"/>
</dbReference>
<dbReference type="Pfam" id="PF01593">
    <property type="entry name" value="Amino_oxidase"/>
    <property type="match status" value="1"/>
</dbReference>
<evidence type="ECO:0000313" key="8">
    <source>
        <dbReference type="Proteomes" id="UP001201163"/>
    </source>
</evidence>
<comment type="cofactor">
    <cofactor evidence="1 4">
        <name>FAD</name>
        <dbReference type="ChEBI" id="CHEBI:57692"/>
    </cofactor>
</comment>
<dbReference type="PRINTS" id="PR00757">
    <property type="entry name" value="AMINEOXDASEF"/>
</dbReference>
<dbReference type="Gene3D" id="3.50.50.60">
    <property type="entry name" value="FAD/NAD(P)-binding domain"/>
    <property type="match status" value="1"/>
</dbReference>
<dbReference type="EMBL" id="JAKELL010000150">
    <property type="protein sequence ID" value="KAH8979947.1"/>
    <property type="molecule type" value="Genomic_DNA"/>
</dbReference>
<keyword evidence="5" id="KW-0732">Signal</keyword>
<accession>A0AAD4L9X0</accession>
<feature type="binding site" evidence="3">
    <location>
        <position position="270"/>
    </location>
    <ligand>
        <name>FAD</name>
        <dbReference type="ChEBI" id="CHEBI:57692"/>
    </ligand>
</feature>
<keyword evidence="4" id="KW-0274">FAD</keyword>
<dbReference type="AlphaFoldDB" id="A0AAD4L9X0"/>
<proteinExistence type="inferred from homology"/>
<name>A0AAD4L9X0_9AGAM</name>
<comment type="similarity">
    <text evidence="4">Belongs to the flavin monoamine oxidase family.</text>
</comment>
<evidence type="ECO:0000259" key="6">
    <source>
        <dbReference type="Pfam" id="PF01593"/>
    </source>
</evidence>
<keyword evidence="2 4" id="KW-0560">Oxidoreductase</keyword>
<dbReference type="Proteomes" id="UP001201163">
    <property type="component" value="Unassembled WGS sequence"/>
</dbReference>
<dbReference type="EC" id="1.4.3.-" evidence="4"/>
<sequence length="512" mass="56272">MALCLLPISVFALPRPIPASAAPDISGAPAPGESFTLQSHAPDTQVLILGGGVAGIIAARKLAAEGITNFLIVEARDELGGRMRSATFGAPKRQLTVEVGANWIHGTQEHDGPANPMFELALKHNIKTTESHLHTSITTYDANGAVDYLDLVHDAMDAYTQLTIVAGARLSENLVDLTARAGYALVGQKPKTLHEMASEYYSFDYTYAQTPEQSSFLASAWNSNFTYEVDQGGFSDEDLLSIDQRGIKSLIQAEAAEFLKQSQVRLQATVATIGYSDSGVSVTLTDGTKLTAQYAICTFSVGVLQNDDVQFSPPLPEWKVEAIHSLTMATYTKIFIQFPQKFWFDTEVALYADRERGRYPLWMSLDLDGFMPGSGVIVATVTGDFSKRIEAMTDARVQSEVMGVLQTMFPRVSIPEPTAFFFQRWFSDPLYRGSYSTWPASFIPQHLINLGASLGNLWFAGEATSEKYFGYLHGAYFEGEAAASQIVQCIKDQQRHPQPPILYAQNTYPYNL</sequence>
<evidence type="ECO:0000256" key="4">
    <source>
        <dbReference type="RuleBase" id="RU362067"/>
    </source>
</evidence>
<dbReference type="InterPro" id="IPR036188">
    <property type="entry name" value="FAD/NAD-bd_sf"/>
</dbReference>
<keyword evidence="8" id="KW-1185">Reference proteome</keyword>
<feature type="signal peptide" evidence="5">
    <location>
        <begin position="1"/>
        <end position="21"/>
    </location>
</feature>
<evidence type="ECO:0000256" key="2">
    <source>
        <dbReference type="ARBA" id="ARBA00023002"/>
    </source>
</evidence>
<feature type="chain" id="PRO_5042291423" description="Amine oxidase" evidence="5">
    <location>
        <begin position="22"/>
        <end position="512"/>
    </location>
</feature>
<dbReference type="GO" id="GO:0016491">
    <property type="term" value="F:oxidoreductase activity"/>
    <property type="evidence" value="ECO:0007669"/>
    <property type="project" value="UniProtKB-KW"/>
</dbReference>
<gene>
    <name evidence="7" type="ORF">EDB92DRAFT_1977169</name>
</gene>
<evidence type="ECO:0000313" key="7">
    <source>
        <dbReference type="EMBL" id="KAH8979947.1"/>
    </source>
</evidence>
<comment type="caution">
    <text evidence="7">The sequence shown here is derived from an EMBL/GenBank/DDBJ whole genome shotgun (WGS) entry which is preliminary data.</text>
</comment>
<feature type="binding site" evidence="3">
    <location>
        <begin position="74"/>
        <end position="75"/>
    </location>
    <ligand>
        <name>FAD</name>
        <dbReference type="ChEBI" id="CHEBI:57692"/>
    </ligand>
</feature>
<dbReference type="PANTHER" id="PTHR10742:SF313">
    <property type="entry name" value="AMINE OXIDASE"/>
    <property type="match status" value="1"/>
</dbReference>
<organism evidence="7 8">
    <name type="scientific">Lactarius akahatsu</name>
    <dbReference type="NCBI Taxonomy" id="416441"/>
    <lineage>
        <taxon>Eukaryota</taxon>
        <taxon>Fungi</taxon>
        <taxon>Dikarya</taxon>
        <taxon>Basidiomycota</taxon>
        <taxon>Agaricomycotina</taxon>
        <taxon>Agaricomycetes</taxon>
        <taxon>Russulales</taxon>
        <taxon>Russulaceae</taxon>
        <taxon>Lactarius</taxon>
    </lineage>
</organism>
<evidence type="ECO:0000256" key="3">
    <source>
        <dbReference type="PIRSR" id="PIRSR601613-1"/>
    </source>
</evidence>
<dbReference type="SUPFAM" id="SSF51905">
    <property type="entry name" value="FAD/NAD(P)-binding domain"/>
    <property type="match status" value="1"/>
</dbReference>
<evidence type="ECO:0000256" key="1">
    <source>
        <dbReference type="ARBA" id="ARBA00001974"/>
    </source>
</evidence>
<dbReference type="GO" id="GO:0006598">
    <property type="term" value="P:polyamine catabolic process"/>
    <property type="evidence" value="ECO:0007669"/>
    <property type="project" value="TreeGrafter"/>
</dbReference>
<protein>
    <recommendedName>
        <fullName evidence="4">Amine oxidase</fullName>
        <ecNumber evidence="4">1.4.3.-</ecNumber>
    </recommendedName>
</protein>
<reference evidence="7" key="1">
    <citation type="submission" date="2022-01" db="EMBL/GenBank/DDBJ databases">
        <title>Comparative genomics reveals a dynamic genome evolution in the ectomycorrhizal milk-cap (Lactarius) mushrooms.</title>
        <authorList>
            <consortium name="DOE Joint Genome Institute"/>
            <person name="Lebreton A."/>
            <person name="Tang N."/>
            <person name="Kuo A."/>
            <person name="LaButti K."/>
            <person name="Drula E."/>
            <person name="Barry K."/>
            <person name="Clum A."/>
            <person name="Lipzen A."/>
            <person name="Mousain D."/>
            <person name="Ng V."/>
            <person name="Wang R."/>
            <person name="Wang X."/>
            <person name="Dai Y."/>
            <person name="Henrissat B."/>
            <person name="Grigoriev I.V."/>
            <person name="Guerin-Laguette A."/>
            <person name="Yu F."/>
            <person name="Martin F.M."/>
        </authorList>
    </citation>
    <scope>NUCLEOTIDE SEQUENCE</scope>
    <source>
        <strain evidence="7">QP</strain>
    </source>
</reference>
<dbReference type="PANTHER" id="PTHR10742">
    <property type="entry name" value="FLAVIN MONOAMINE OXIDASE"/>
    <property type="match status" value="1"/>
</dbReference>
<keyword evidence="4" id="KW-0285">Flavoprotein</keyword>
<feature type="domain" description="Amine oxidase" evidence="6">
    <location>
        <begin position="53"/>
        <end position="486"/>
    </location>
</feature>
<dbReference type="InterPro" id="IPR050281">
    <property type="entry name" value="Flavin_monoamine_oxidase"/>
</dbReference>
<dbReference type="InterPro" id="IPR001613">
    <property type="entry name" value="Flavin_amine_oxidase"/>
</dbReference>
<dbReference type="Gene3D" id="3.90.660.10">
    <property type="match status" value="1"/>
</dbReference>
<evidence type="ECO:0000256" key="5">
    <source>
        <dbReference type="SAM" id="SignalP"/>
    </source>
</evidence>
<dbReference type="InterPro" id="IPR002937">
    <property type="entry name" value="Amino_oxidase"/>
</dbReference>